<keyword evidence="3" id="KW-0472">Membrane</keyword>
<dbReference type="Gene3D" id="3.20.20.370">
    <property type="entry name" value="Glycoside hydrolase/deacetylase"/>
    <property type="match status" value="1"/>
</dbReference>
<evidence type="ECO:0000313" key="5">
    <source>
        <dbReference type="EMBL" id="GAV22166.1"/>
    </source>
</evidence>
<keyword evidence="6" id="KW-1185">Reference proteome</keyword>
<gene>
    <name evidence="5" type="ORF">cpu_06760</name>
</gene>
<dbReference type="Pfam" id="PF01522">
    <property type="entry name" value="Polysacc_deac_1"/>
    <property type="match status" value="1"/>
</dbReference>
<dbReference type="STRING" id="870242.cpu_06760"/>
<dbReference type="GO" id="GO:0016810">
    <property type="term" value="F:hydrolase activity, acting on carbon-nitrogen (but not peptide) bonds"/>
    <property type="evidence" value="ECO:0007669"/>
    <property type="project" value="InterPro"/>
</dbReference>
<dbReference type="InterPro" id="IPR025965">
    <property type="entry name" value="FlgD/Vpr_Ig-like"/>
</dbReference>
<keyword evidence="3" id="KW-0812">Transmembrane</keyword>
<evidence type="ECO:0000256" key="3">
    <source>
        <dbReference type="SAM" id="Phobius"/>
    </source>
</evidence>
<evidence type="ECO:0000256" key="2">
    <source>
        <dbReference type="ARBA" id="ARBA00022729"/>
    </source>
</evidence>
<proteinExistence type="predicted"/>
<protein>
    <submittedName>
        <fullName evidence="5">Polysaccharide deacetylase</fullName>
    </submittedName>
</protein>
<comment type="subcellular location">
    <subcellularLocation>
        <location evidence="1">Secreted</location>
    </subcellularLocation>
</comment>
<evidence type="ECO:0000256" key="1">
    <source>
        <dbReference type="ARBA" id="ARBA00004613"/>
    </source>
</evidence>
<accession>A0A1L8CTB8</accession>
<dbReference type="InterPro" id="IPR051398">
    <property type="entry name" value="Polysacch_Deacetylase"/>
</dbReference>
<feature type="transmembrane region" description="Helical" evidence="3">
    <location>
        <begin position="7"/>
        <end position="26"/>
    </location>
</feature>
<dbReference type="OrthoDB" id="9778320at2"/>
<organism evidence="5 6">
    <name type="scientific">Carboxydothermus pertinax</name>
    <dbReference type="NCBI Taxonomy" id="870242"/>
    <lineage>
        <taxon>Bacteria</taxon>
        <taxon>Bacillati</taxon>
        <taxon>Bacillota</taxon>
        <taxon>Clostridia</taxon>
        <taxon>Thermoanaerobacterales</taxon>
        <taxon>Thermoanaerobacteraceae</taxon>
        <taxon>Carboxydothermus</taxon>
    </lineage>
</organism>
<dbReference type="SUPFAM" id="SSF88713">
    <property type="entry name" value="Glycoside hydrolase/deacetylase"/>
    <property type="match status" value="1"/>
</dbReference>
<dbReference type="GO" id="GO:0005576">
    <property type="term" value="C:extracellular region"/>
    <property type="evidence" value="ECO:0007669"/>
    <property type="project" value="UniProtKB-SubCell"/>
</dbReference>
<dbReference type="PROSITE" id="PS51677">
    <property type="entry name" value="NODB"/>
    <property type="match status" value="1"/>
</dbReference>
<evidence type="ECO:0000259" key="4">
    <source>
        <dbReference type="PROSITE" id="PS51677"/>
    </source>
</evidence>
<keyword evidence="2" id="KW-0732">Signal</keyword>
<dbReference type="InterPro" id="IPR002509">
    <property type="entry name" value="NODB_dom"/>
</dbReference>
<dbReference type="EMBL" id="BDJK01000009">
    <property type="protein sequence ID" value="GAV22166.1"/>
    <property type="molecule type" value="Genomic_DNA"/>
</dbReference>
<keyword evidence="3" id="KW-1133">Transmembrane helix</keyword>
<dbReference type="AlphaFoldDB" id="A0A1L8CTB8"/>
<sequence>MRFWLKIIFLQLIIFVVIFSIGVFFIEGDAFDFFTPEDLKIFKIIGFGPKNTSVKIYFNSPVFARGKLKIYNEVNDLVREINLAVIKKGTNEVTWDGKDDDGNLLTDKKYRFEVEAELYHIPVFLFHDIRPPGVDDKNIYAVYPQTLDRILELIKEGGYETVTASKIADYISERSLPPEKPVGLIFIDGYKGFFNEGAGLLKSYDMPFSLFLITGYIGVRPEMMTWEEVRAVSQLGLAEFGIEGDKISNNGFWRQKSGESIEQYKSRIINDVNTARDKVGKNLSTGVEGFFWKVNQNNSLNMEAVRQSGIKYQVLVNYHLVNEIGQGDIIYAYPVLKTTDIKEIENRLNNIVEKKIIFKGVLTRNNG</sequence>
<dbReference type="GO" id="GO:0005975">
    <property type="term" value="P:carbohydrate metabolic process"/>
    <property type="evidence" value="ECO:0007669"/>
    <property type="project" value="InterPro"/>
</dbReference>
<dbReference type="RefSeq" id="WP_075858654.1">
    <property type="nucleotide sequence ID" value="NZ_BDJK01000009.1"/>
</dbReference>
<name>A0A1L8CTB8_9THEO</name>
<dbReference type="PANTHER" id="PTHR34216">
    <property type="match status" value="1"/>
</dbReference>
<dbReference type="InterPro" id="IPR011330">
    <property type="entry name" value="Glyco_hydro/deAcase_b/a-brl"/>
</dbReference>
<dbReference type="Gene3D" id="2.60.40.4070">
    <property type="match status" value="1"/>
</dbReference>
<dbReference type="PANTHER" id="PTHR34216:SF3">
    <property type="entry name" value="POLY-BETA-1,6-N-ACETYL-D-GLUCOSAMINE N-DEACETYLASE"/>
    <property type="match status" value="1"/>
</dbReference>
<reference evidence="6" key="1">
    <citation type="submission" date="2016-12" db="EMBL/GenBank/DDBJ databases">
        <title>Draft Genome Sequences od Carboxydothermus pertinax and islandicus, Hydrogenogenic Carboxydotrophic Bacteria.</title>
        <authorList>
            <person name="Fukuyama Y."/>
            <person name="Ohmae K."/>
            <person name="Yoneda Y."/>
            <person name="Yoshida T."/>
            <person name="Sako Y."/>
        </authorList>
    </citation>
    <scope>NUCLEOTIDE SEQUENCE [LARGE SCALE GENOMIC DNA]</scope>
    <source>
        <strain evidence="6">Ug1</strain>
    </source>
</reference>
<dbReference type="Pfam" id="PF13860">
    <property type="entry name" value="FlgD_ig"/>
    <property type="match status" value="1"/>
</dbReference>
<dbReference type="CDD" id="cd10918">
    <property type="entry name" value="CE4_NodB_like_5s_6s"/>
    <property type="match status" value="1"/>
</dbReference>
<comment type="caution">
    <text evidence="5">The sequence shown here is derived from an EMBL/GenBank/DDBJ whole genome shotgun (WGS) entry which is preliminary data.</text>
</comment>
<evidence type="ECO:0000313" key="6">
    <source>
        <dbReference type="Proteomes" id="UP000187485"/>
    </source>
</evidence>
<feature type="domain" description="NodB homology" evidence="4">
    <location>
        <begin position="180"/>
        <end position="367"/>
    </location>
</feature>
<dbReference type="Proteomes" id="UP000187485">
    <property type="component" value="Unassembled WGS sequence"/>
</dbReference>